<evidence type="ECO:0000313" key="2">
    <source>
        <dbReference type="EMBL" id="GAA0935399.1"/>
    </source>
</evidence>
<feature type="signal peptide" evidence="1">
    <location>
        <begin position="1"/>
        <end position="24"/>
    </location>
</feature>
<protein>
    <recommendedName>
        <fullName evidence="4">Neocarzinostatin family protein</fullName>
    </recommendedName>
</protein>
<name>A0ABN1Q008_9ACTN</name>
<evidence type="ECO:0000313" key="3">
    <source>
        <dbReference type="Proteomes" id="UP001500665"/>
    </source>
</evidence>
<organism evidence="2 3">
    <name type="scientific">Actinocorallia libanotica</name>
    <dbReference type="NCBI Taxonomy" id="46162"/>
    <lineage>
        <taxon>Bacteria</taxon>
        <taxon>Bacillati</taxon>
        <taxon>Actinomycetota</taxon>
        <taxon>Actinomycetes</taxon>
        <taxon>Streptosporangiales</taxon>
        <taxon>Thermomonosporaceae</taxon>
        <taxon>Actinocorallia</taxon>
    </lineage>
</organism>
<feature type="chain" id="PRO_5045193283" description="Neocarzinostatin family protein" evidence="1">
    <location>
        <begin position="25"/>
        <end position="244"/>
    </location>
</feature>
<proteinExistence type="predicted"/>
<evidence type="ECO:0008006" key="4">
    <source>
        <dbReference type="Google" id="ProtNLM"/>
    </source>
</evidence>
<dbReference type="InterPro" id="IPR027273">
    <property type="entry name" value="Neocarzinostatin-like"/>
</dbReference>
<keyword evidence="1" id="KW-0732">Signal</keyword>
<dbReference type="EMBL" id="BAAAHH010000001">
    <property type="protein sequence ID" value="GAA0935399.1"/>
    <property type="molecule type" value="Genomic_DNA"/>
</dbReference>
<evidence type="ECO:0000256" key="1">
    <source>
        <dbReference type="SAM" id="SignalP"/>
    </source>
</evidence>
<reference evidence="3" key="1">
    <citation type="journal article" date="2019" name="Int. J. Syst. Evol. Microbiol.">
        <title>The Global Catalogue of Microorganisms (GCM) 10K type strain sequencing project: providing services to taxonomists for standard genome sequencing and annotation.</title>
        <authorList>
            <consortium name="The Broad Institute Genomics Platform"/>
            <consortium name="The Broad Institute Genome Sequencing Center for Infectious Disease"/>
            <person name="Wu L."/>
            <person name="Ma J."/>
        </authorList>
    </citation>
    <scope>NUCLEOTIDE SEQUENCE [LARGE SCALE GENOMIC DNA]</scope>
    <source>
        <strain evidence="3">JCM 10696</strain>
    </source>
</reference>
<accession>A0ABN1Q008</accession>
<dbReference type="RefSeq" id="WP_344235317.1">
    <property type="nucleotide sequence ID" value="NZ_BAAAHH010000001.1"/>
</dbReference>
<dbReference type="Gene3D" id="2.60.40.230">
    <property type="entry name" value="Neocarzinostatin-like"/>
    <property type="match status" value="1"/>
</dbReference>
<keyword evidence="3" id="KW-1185">Reference proteome</keyword>
<sequence length="244" mass="25515">MKRVLVVAGAAALLSVTVQGAAQAETEAGKKPKLTVSTDVIAPQGRTAVTVKGSGYDAKKGVYVALCQDNGAGKKPGPCYGGREGTSQAWLSGSALSQSMGAAKLNAKGSFSVKLTLEARGEGLDCTKVKCVIASRNDHFATDDRGQDVLVPARVGRLGSSKFGRLGAKKGKLNVVLTHTLDGRKAAWRGQRVYFELKKKGKWVRVASALTSANGTAKAKVAKKGAYRAVFTGTKRAVSKTARY</sequence>
<gene>
    <name evidence="2" type="ORF">GCM10009550_00420</name>
</gene>
<dbReference type="Proteomes" id="UP001500665">
    <property type="component" value="Unassembled WGS sequence"/>
</dbReference>
<dbReference type="SUPFAM" id="SSF49319">
    <property type="entry name" value="Actinoxanthin-like"/>
    <property type="match status" value="1"/>
</dbReference>
<comment type="caution">
    <text evidence="2">The sequence shown here is derived from an EMBL/GenBank/DDBJ whole genome shotgun (WGS) entry which is preliminary data.</text>
</comment>